<dbReference type="SUPFAM" id="SSF103473">
    <property type="entry name" value="MFS general substrate transporter"/>
    <property type="match status" value="1"/>
</dbReference>
<feature type="transmembrane region" description="Helical" evidence="5">
    <location>
        <begin position="236"/>
        <end position="255"/>
    </location>
</feature>
<feature type="transmembrane region" description="Helical" evidence="5">
    <location>
        <begin position="281"/>
        <end position="301"/>
    </location>
</feature>
<dbReference type="InterPro" id="IPR011701">
    <property type="entry name" value="MFS"/>
</dbReference>
<feature type="transmembrane region" description="Helical" evidence="5">
    <location>
        <begin position="174"/>
        <end position="192"/>
    </location>
</feature>
<dbReference type="PROSITE" id="PS50850">
    <property type="entry name" value="MFS"/>
    <property type="match status" value="1"/>
</dbReference>
<dbReference type="PANTHER" id="PTHR23501">
    <property type="entry name" value="MAJOR FACILITATOR SUPERFAMILY"/>
    <property type="match status" value="1"/>
</dbReference>
<dbReference type="InterPro" id="IPR036259">
    <property type="entry name" value="MFS_trans_sf"/>
</dbReference>
<dbReference type="GO" id="GO:0022857">
    <property type="term" value="F:transmembrane transporter activity"/>
    <property type="evidence" value="ECO:0007669"/>
    <property type="project" value="InterPro"/>
</dbReference>
<dbReference type="GO" id="GO:0005886">
    <property type="term" value="C:plasma membrane"/>
    <property type="evidence" value="ECO:0007669"/>
    <property type="project" value="TreeGrafter"/>
</dbReference>
<dbReference type="Proteomes" id="UP000233293">
    <property type="component" value="Unassembled WGS sequence"/>
</dbReference>
<keyword evidence="4 5" id="KW-0472">Membrane</keyword>
<keyword evidence="3 5" id="KW-1133">Transmembrane helix</keyword>
<keyword evidence="8" id="KW-1185">Reference proteome</keyword>
<feature type="transmembrane region" description="Helical" evidence="5">
    <location>
        <begin position="341"/>
        <end position="362"/>
    </location>
</feature>
<evidence type="ECO:0000313" key="8">
    <source>
        <dbReference type="Proteomes" id="UP000233293"/>
    </source>
</evidence>
<feature type="transmembrane region" description="Helical" evidence="5">
    <location>
        <begin position="313"/>
        <end position="334"/>
    </location>
</feature>
<dbReference type="Gene3D" id="1.20.1720.10">
    <property type="entry name" value="Multidrug resistance protein D"/>
    <property type="match status" value="1"/>
</dbReference>
<sequence>MTMSLDPAPVQPGASTGSLFFGVFPSLMLPMFLGVVDQTIVATALPAISADLGDVEHISWVVVAYLITNTIAAPVYGRLGDMLGRKKMMFVALGVMIVASLLCALATNIMTLTAARVLQGLGGGGLMTLSHALIGEVVPPRERARYQGYIAAVVVCSNSFGPLAGGFLTELFGWRSIFLINLPLGLAAALVARRLPSRPVSNEGWSFDLHGLLYFVTFVLSALLALEQVQRVNWSMLPPFAALLLLSTGSLYVLLRRERRESHPLIPVALLGRAAIWRSDALAACHGAALVSLITFVPIYLRVVRGTSASQTGILLLPIAIGIGAGSLSIGRLVSRTGRTMIFPSVSLVAAAILMTFFAIFLDRLSLTAIAIILGVMAVFMGSVMGVVQVTVQNAAGASMLGAAAGSVNFSRAVGAAFGTTLVSTLLFAVLSWRAPESSQYFAQLMELGPSVLDSLAPPVRESIMLSLGGTFRDAFLLIAVYVTMGAILAWLVPVRRLP</sequence>
<feature type="transmembrane region" description="Helical" evidence="5">
    <location>
        <begin position="368"/>
        <end position="392"/>
    </location>
</feature>
<reference evidence="8" key="1">
    <citation type="submission" date="2017-12" db="EMBL/GenBank/DDBJ databases">
        <title>Draft genome sequence of Telmatospirillum siberiense 26-4b1T, an acidotolerant peatland alphaproteobacterium potentially involved in sulfur cycling.</title>
        <authorList>
            <person name="Hausmann B."/>
            <person name="Pjevac P."/>
            <person name="Schreck K."/>
            <person name="Herbold C.W."/>
            <person name="Daims H."/>
            <person name="Wagner M."/>
            <person name="Pester M."/>
            <person name="Loy A."/>
        </authorList>
    </citation>
    <scope>NUCLEOTIDE SEQUENCE [LARGE SCALE GENOMIC DNA]</scope>
    <source>
        <strain evidence="8">26-4b1</strain>
    </source>
</reference>
<comment type="subcellular location">
    <subcellularLocation>
        <location evidence="1">Membrane</location>
        <topology evidence="1">Multi-pass membrane protein</topology>
    </subcellularLocation>
</comment>
<dbReference type="OrthoDB" id="9771737at2"/>
<evidence type="ECO:0000256" key="4">
    <source>
        <dbReference type="ARBA" id="ARBA00023136"/>
    </source>
</evidence>
<dbReference type="PANTHER" id="PTHR23501:SF197">
    <property type="entry name" value="COMD"/>
    <property type="match status" value="1"/>
</dbReference>
<proteinExistence type="predicted"/>
<feature type="transmembrane region" description="Helical" evidence="5">
    <location>
        <begin position="117"/>
        <end position="134"/>
    </location>
</feature>
<feature type="domain" description="Major facilitator superfamily (MFS) profile" evidence="6">
    <location>
        <begin position="23"/>
        <end position="498"/>
    </location>
</feature>
<dbReference type="EMBL" id="PIUM01000022">
    <property type="protein sequence ID" value="PKU23246.1"/>
    <property type="molecule type" value="Genomic_DNA"/>
</dbReference>
<evidence type="ECO:0000256" key="3">
    <source>
        <dbReference type="ARBA" id="ARBA00022989"/>
    </source>
</evidence>
<keyword evidence="2 5" id="KW-0812">Transmembrane</keyword>
<dbReference type="Gene3D" id="1.20.1250.20">
    <property type="entry name" value="MFS general substrate transporter like domains"/>
    <property type="match status" value="1"/>
</dbReference>
<evidence type="ECO:0000256" key="2">
    <source>
        <dbReference type="ARBA" id="ARBA00022692"/>
    </source>
</evidence>
<feature type="transmembrane region" description="Helical" evidence="5">
    <location>
        <begin position="413"/>
        <end position="433"/>
    </location>
</feature>
<evidence type="ECO:0000313" key="7">
    <source>
        <dbReference type="EMBL" id="PKU23246.1"/>
    </source>
</evidence>
<dbReference type="InterPro" id="IPR005829">
    <property type="entry name" value="Sugar_transporter_CS"/>
</dbReference>
<gene>
    <name evidence="7" type="ORF">CWS72_17630</name>
</gene>
<name>A0A2N3PS91_9PROT</name>
<comment type="caution">
    <text evidence="7">The sequence shown here is derived from an EMBL/GenBank/DDBJ whole genome shotgun (WGS) entry which is preliminary data.</text>
</comment>
<protein>
    <submittedName>
        <fullName evidence="7">MFS transporter</fullName>
    </submittedName>
</protein>
<feature type="transmembrane region" description="Helical" evidence="5">
    <location>
        <begin position="20"/>
        <end position="45"/>
    </location>
</feature>
<dbReference type="AlphaFoldDB" id="A0A2N3PS91"/>
<feature type="transmembrane region" description="Helical" evidence="5">
    <location>
        <begin position="204"/>
        <end position="224"/>
    </location>
</feature>
<dbReference type="Pfam" id="PF07690">
    <property type="entry name" value="MFS_1"/>
    <property type="match status" value="1"/>
</dbReference>
<feature type="transmembrane region" description="Helical" evidence="5">
    <location>
        <begin position="146"/>
        <end position="168"/>
    </location>
</feature>
<feature type="transmembrane region" description="Helical" evidence="5">
    <location>
        <begin position="475"/>
        <end position="493"/>
    </location>
</feature>
<dbReference type="PROSITE" id="PS00217">
    <property type="entry name" value="SUGAR_TRANSPORT_2"/>
    <property type="match status" value="1"/>
</dbReference>
<feature type="transmembrane region" description="Helical" evidence="5">
    <location>
        <begin position="88"/>
        <end position="111"/>
    </location>
</feature>
<dbReference type="InterPro" id="IPR020846">
    <property type="entry name" value="MFS_dom"/>
</dbReference>
<evidence type="ECO:0000256" key="5">
    <source>
        <dbReference type="SAM" id="Phobius"/>
    </source>
</evidence>
<dbReference type="PRINTS" id="PR01036">
    <property type="entry name" value="TCRTETB"/>
</dbReference>
<evidence type="ECO:0000256" key="1">
    <source>
        <dbReference type="ARBA" id="ARBA00004141"/>
    </source>
</evidence>
<evidence type="ECO:0000259" key="6">
    <source>
        <dbReference type="PROSITE" id="PS50850"/>
    </source>
</evidence>
<organism evidence="7 8">
    <name type="scientific">Telmatospirillum siberiense</name>
    <dbReference type="NCBI Taxonomy" id="382514"/>
    <lineage>
        <taxon>Bacteria</taxon>
        <taxon>Pseudomonadati</taxon>
        <taxon>Pseudomonadota</taxon>
        <taxon>Alphaproteobacteria</taxon>
        <taxon>Rhodospirillales</taxon>
        <taxon>Rhodospirillaceae</taxon>
        <taxon>Telmatospirillum</taxon>
    </lineage>
</organism>
<accession>A0A2N3PS91</accession>
<feature type="transmembrane region" description="Helical" evidence="5">
    <location>
        <begin position="57"/>
        <end position="76"/>
    </location>
</feature>